<sequence length="165" mass="19110">MTCTEIYSVGKNHCEKLGEVSNSWRGAMYVWNQIAKKYFNLDYFPYFDKDLQRKIWNAGDYHTLTAPELIVLASTMDNVTVKATDVPRLIEALEAYSLDNQNSSTDEQAAIIKAAELSPDHHIAWCQSTLGPFKFDKKYDEDNNKYVYSDLSEAWDLFEQMVHYI</sequence>
<organism evidence="1 2">
    <name type="scientific">Photobacterium kishitanii</name>
    <dbReference type="NCBI Taxonomy" id="318456"/>
    <lineage>
        <taxon>Bacteria</taxon>
        <taxon>Pseudomonadati</taxon>
        <taxon>Pseudomonadota</taxon>
        <taxon>Gammaproteobacteria</taxon>
        <taxon>Vibrionales</taxon>
        <taxon>Vibrionaceae</taxon>
        <taxon>Photobacterium</taxon>
    </lineage>
</organism>
<dbReference type="RefSeq" id="WP_107289275.1">
    <property type="nucleotide sequence ID" value="NZ_PYNF01000003.1"/>
</dbReference>
<protein>
    <submittedName>
        <fullName evidence="1">Uncharacterized protein</fullName>
    </submittedName>
</protein>
<evidence type="ECO:0000313" key="1">
    <source>
        <dbReference type="EMBL" id="PSV00645.1"/>
    </source>
</evidence>
<proteinExistence type="predicted"/>
<accession>A0A2T3KLQ0</accession>
<evidence type="ECO:0000313" key="2">
    <source>
        <dbReference type="Proteomes" id="UP000241426"/>
    </source>
</evidence>
<comment type="caution">
    <text evidence="1">The sequence shown here is derived from an EMBL/GenBank/DDBJ whole genome shotgun (WGS) entry which is preliminary data.</text>
</comment>
<dbReference type="EMBL" id="PYNF01000003">
    <property type="protein sequence ID" value="PSV00645.1"/>
    <property type="molecule type" value="Genomic_DNA"/>
</dbReference>
<reference evidence="1 2" key="1">
    <citation type="submission" date="2018-01" db="EMBL/GenBank/DDBJ databases">
        <title>Whole genome sequencing of Histamine producing bacteria.</title>
        <authorList>
            <person name="Butler K."/>
        </authorList>
    </citation>
    <scope>NUCLEOTIDE SEQUENCE [LARGE SCALE GENOMIC DNA]</scope>
    <source>
        <strain evidence="1 2">FS-7.2</strain>
    </source>
</reference>
<dbReference type="Proteomes" id="UP000241426">
    <property type="component" value="Unassembled WGS sequence"/>
</dbReference>
<dbReference type="AlphaFoldDB" id="A0A2T3KLQ0"/>
<gene>
    <name evidence="1" type="ORF">C9J27_05770</name>
</gene>
<name>A0A2T3KLQ0_9GAMM</name>